<accession>A0A7J0GA85</accession>
<keyword evidence="2" id="KW-0812">Transmembrane</keyword>
<dbReference type="GO" id="GO:0005789">
    <property type="term" value="C:endoplasmic reticulum membrane"/>
    <property type="evidence" value="ECO:0007669"/>
    <property type="project" value="UniProtKB-SubCell"/>
</dbReference>
<dbReference type="AlphaFoldDB" id="A0A7J0GA85"/>
<dbReference type="OrthoDB" id="537032at2759"/>
<keyword evidence="2" id="KW-1133">Transmembrane helix</keyword>
<dbReference type="EMBL" id="BJWL01000019">
    <property type="protein sequence ID" value="GFZ07661.1"/>
    <property type="molecule type" value="Genomic_DNA"/>
</dbReference>
<reference evidence="3 4" key="1">
    <citation type="submission" date="2019-07" db="EMBL/GenBank/DDBJ databases">
        <title>De Novo Assembly of kiwifruit Actinidia rufa.</title>
        <authorList>
            <person name="Sugita-Konishi S."/>
            <person name="Sato K."/>
            <person name="Mori E."/>
            <person name="Abe Y."/>
            <person name="Kisaki G."/>
            <person name="Hamano K."/>
            <person name="Suezawa K."/>
            <person name="Otani M."/>
            <person name="Fukuda T."/>
            <person name="Manabe T."/>
            <person name="Gomi K."/>
            <person name="Tabuchi M."/>
            <person name="Akimitsu K."/>
            <person name="Kataoka I."/>
        </authorList>
    </citation>
    <scope>NUCLEOTIDE SEQUENCE [LARGE SCALE GENOMIC DNA]</scope>
    <source>
        <strain evidence="4">cv. Fuchu</strain>
    </source>
</reference>
<comment type="caution">
    <text evidence="3">The sequence shown here is derived from an EMBL/GenBank/DDBJ whole genome shotgun (WGS) entry which is preliminary data.</text>
</comment>
<evidence type="ECO:0000313" key="3">
    <source>
        <dbReference type="EMBL" id="GFZ07661.1"/>
    </source>
</evidence>
<dbReference type="InterPro" id="IPR016439">
    <property type="entry name" value="Lag1/Lac1-like"/>
</dbReference>
<keyword evidence="4" id="KW-1185">Reference proteome</keyword>
<keyword evidence="2" id="KW-0472">Membrane</keyword>
<name>A0A7J0GA85_9ERIC</name>
<sequence length="188" mass="22690">MGFDWESESDPMYKDFVVLPFFIIFFPAFRFLLDRYIFEKLARRLPLGKAYAKTDFETRFTRKKLIKFKEAAWKFVHFLSAELLALSVTYGEPWFTDTRYFWVGPGDQVWPDQKINYEATVLLDKDKHMFDGTLYKYLLFNALLFCLLGCHIYWWRLMFRMLINQVQARGQISDDPRSGKWHKLHVKH</sequence>
<dbReference type="PANTHER" id="PTHR12560">
    <property type="entry name" value="LONGEVITY ASSURANCE FACTOR 1 LAG1"/>
    <property type="match status" value="1"/>
</dbReference>
<feature type="transmembrane region" description="Helical" evidence="2">
    <location>
        <begin position="12"/>
        <end position="33"/>
    </location>
</feature>
<dbReference type="GO" id="GO:0050291">
    <property type="term" value="F:sphingosine N-acyltransferase activity"/>
    <property type="evidence" value="ECO:0007669"/>
    <property type="project" value="InterPro"/>
</dbReference>
<evidence type="ECO:0000256" key="1">
    <source>
        <dbReference type="ARBA" id="ARBA00004477"/>
    </source>
</evidence>
<feature type="transmembrane region" description="Helical" evidence="2">
    <location>
        <begin position="134"/>
        <end position="155"/>
    </location>
</feature>
<comment type="subcellular location">
    <subcellularLocation>
        <location evidence="1">Endoplasmic reticulum membrane</location>
        <topology evidence="1">Multi-pass membrane protein</topology>
    </subcellularLocation>
</comment>
<gene>
    <name evidence="3" type="ORF">Acr_19g0005980</name>
</gene>
<dbReference type="GO" id="GO:0046513">
    <property type="term" value="P:ceramide biosynthetic process"/>
    <property type="evidence" value="ECO:0007669"/>
    <property type="project" value="InterPro"/>
</dbReference>
<dbReference type="Proteomes" id="UP000585474">
    <property type="component" value="Unassembled WGS sequence"/>
</dbReference>
<evidence type="ECO:0000256" key="2">
    <source>
        <dbReference type="SAM" id="Phobius"/>
    </source>
</evidence>
<dbReference type="PANTHER" id="PTHR12560:SF49">
    <property type="entry name" value="CERAMIDE SYNTHASE 1 LOH3"/>
    <property type="match status" value="1"/>
</dbReference>
<organism evidence="3 4">
    <name type="scientific">Actinidia rufa</name>
    <dbReference type="NCBI Taxonomy" id="165716"/>
    <lineage>
        <taxon>Eukaryota</taxon>
        <taxon>Viridiplantae</taxon>
        <taxon>Streptophyta</taxon>
        <taxon>Embryophyta</taxon>
        <taxon>Tracheophyta</taxon>
        <taxon>Spermatophyta</taxon>
        <taxon>Magnoliopsida</taxon>
        <taxon>eudicotyledons</taxon>
        <taxon>Gunneridae</taxon>
        <taxon>Pentapetalae</taxon>
        <taxon>asterids</taxon>
        <taxon>Ericales</taxon>
        <taxon>Actinidiaceae</taxon>
        <taxon>Actinidia</taxon>
    </lineage>
</organism>
<protein>
    <submittedName>
        <fullName evidence="3">LAG1 longevity assurance-like protein</fullName>
    </submittedName>
</protein>
<proteinExistence type="predicted"/>
<evidence type="ECO:0000313" key="4">
    <source>
        <dbReference type="Proteomes" id="UP000585474"/>
    </source>
</evidence>